<keyword evidence="2" id="KW-0812">Transmembrane</keyword>
<feature type="transmembrane region" description="Helical" evidence="2">
    <location>
        <begin position="256"/>
        <end position="277"/>
    </location>
</feature>
<proteinExistence type="predicted"/>
<dbReference type="Proteomes" id="UP001057025">
    <property type="component" value="Chromosome"/>
</dbReference>
<dbReference type="EMBL" id="CP097118">
    <property type="protein sequence ID" value="USS87760.1"/>
    <property type="molecule type" value="Genomic_DNA"/>
</dbReference>
<keyword evidence="4" id="KW-1185">Reference proteome</keyword>
<name>A0ABY5BRM1_9LACO</name>
<evidence type="ECO:0000313" key="3">
    <source>
        <dbReference type="EMBL" id="USS87760.1"/>
    </source>
</evidence>
<evidence type="ECO:0008006" key="5">
    <source>
        <dbReference type="Google" id="ProtNLM"/>
    </source>
</evidence>
<feature type="region of interest" description="Disordered" evidence="1">
    <location>
        <begin position="204"/>
        <end position="249"/>
    </location>
</feature>
<sequence>MSFSESLSLSNNSSVLSSINGSHTTSGSVSDSQSIYGSKLSSRNNSLSIGISMSNSTSESSSVVTSEASSMNLSSISTSLSVLTSMNKFSSQSSSTSQMLYKSLSGSVRSSVTIGKLAVRRDLTSFSNDETRVINTNRDTNDFMNALNGLIHVVGTGSLAGLASVNGNTIIPSFVGMAVQQLISNDNSQIQNGEVNNTMVASSQTNINSNNDQNSANGYPSDRNNRHKNSSNNVKQFNKNHNSNQKHQSKYSNSTLSLLVFSLAGFGILGFFLFFAYEKRNKRS</sequence>
<gene>
    <name evidence="3" type="ORF">M3M39_06565</name>
</gene>
<protein>
    <recommendedName>
        <fullName evidence="5">LPXTG cell wall anchor domain-containing protein</fullName>
    </recommendedName>
</protein>
<organism evidence="3 4">
    <name type="scientific">Fructilactobacillus hinvesii</name>
    <dbReference type="NCBI Taxonomy" id="2940300"/>
    <lineage>
        <taxon>Bacteria</taxon>
        <taxon>Bacillati</taxon>
        <taxon>Bacillota</taxon>
        <taxon>Bacilli</taxon>
        <taxon>Lactobacillales</taxon>
        <taxon>Lactobacillaceae</taxon>
        <taxon>Fructilactobacillus</taxon>
    </lineage>
</organism>
<evidence type="ECO:0000256" key="2">
    <source>
        <dbReference type="SAM" id="Phobius"/>
    </source>
</evidence>
<keyword evidence="2" id="KW-1133">Transmembrane helix</keyword>
<evidence type="ECO:0000256" key="1">
    <source>
        <dbReference type="SAM" id="MobiDB-lite"/>
    </source>
</evidence>
<feature type="compositionally biased region" description="Low complexity" evidence="1">
    <location>
        <begin position="204"/>
        <end position="217"/>
    </location>
</feature>
<reference evidence="3" key="1">
    <citation type="submission" date="2022-05" db="EMBL/GenBank/DDBJ databases">
        <authorList>
            <person name="Oliphant S.A."/>
            <person name="Watson-Haigh N.S."/>
            <person name="Sumby K.M."/>
            <person name="Gardner J.M."/>
            <person name="Jiranek V."/>
        </authorList>
    </citation>
    <scope>NUCLEOTIDE SEQUENCE</scope>
    <source>
        <strain evidence="3">KI11_C11</strain>
    </source>
</reference>
<evidence type="ECO:0000313" key="4">
    <source>
        <dbReference type="Proteomes" id="UP001057025"/>
    </source>
</evidence>
<accession>A0ABY5BRM1</accession>
<keyword evidence="2" id="KW-0472">Membrane</keyword>
<feature type="compositionally biased region" description="Polar residues" evidence="1">
    <location>
        <begin position="230"/>
        <end position="249"/>
    </location>
</feature>
<dbReference type="RefSeq" id="WP_252797050.1">
    <property type="nucleotide sequence ID" value="NZ_CP097118.1"/>
</dbReference>